<evidence type="ECO:0000313" key="1">
    <source>
        <dbReference type="EMBL" id="TBU32276.1"/>
    </source>
</evidence>
<reference evidence="1" key="1">
    <citation type="submission" date="2019-01" db="EMBL/GenBank/DDBJ databases">
        <title>Draft genome sequences of three monokaryotic isolates of the white-rot basidiomycete fungus Dichomitus squalens.</title>
        <authorList>
            <consortium name="DOE Joint Genome Institute"/>
            <person name="Lopez S.C."/>
            <person name="Andreopoulos B."/>
            <person name="Pangilinan J."/>
            <person name="Lipzen A."/>
            <person name="Riley R."/>
            <person name="Ahrendt S."/>
            <person name="Ng V."/>
            <person name="Barry K."/>
            <person name="Daum C."/>
            <person name="Grigoriev I.V."/>
            <person name="Hilden K.S."/>
            <person name="Makela M.R."/>
            <person name="de Vries R.P."/>
        </authorList>
    </citation>
    <scope>NUCLEOTIDE SEQUENCE [LARGE SCALE GENOMIC DNA]</scope>
    <source>
        <strain evidence="1">OM18370.1</strain>
    </source>
</reference>
<dbReference type="EMBL" id="ML143395">
    <property type="protein sequence ID" value="TBU32276.1"/>
    <property type="molecule type" value="Genomic_DNA"/>
</dbReference>
<gene>
    <name evidence="1" type="ORF">BD311DRAFT_26519</name>
</gene>
<accession>A0A4Q9N0U6</accession>
<dbReference type="AlphaFoldDB" id="A0A4Q9N0U6"/>
<organism evidence="1">
    <name type="scientific">Dichomitus squalens</name>
    <dbReference type="NCBI Taxonomy" id="114155"/>
    <lineage>
        <taxon>Eukaryota</taxon>
        <taxon>Fungi</taxon>
        <taxon>Dikarya</taxon>
        <taxon>Basidiomycota</taxon>
        <taxon>Agaricomycotina</taxon>
        <taxon>Agaricomycetes</taxon>
        <taxon>Polyporales</taxon>
        <taxon>Polyporaceae</taxon>
        <taxon>Dichomitus</taxon>
    </lineage>
</organism>
<dbReference type="Proteomes" id="UP000292957">
    <property type="component" value="Unassembled WGS sequence"/>
</dbReference>
<protein>
    <submittedName>
        <fullName evidence="1">Uncharacterized protein</fullName>
    </submittedName>
</protein>
<name>A0A4Q9N0U6_9APHY</name>
<proteinExistence type="predicted"/>
<sequence>MVVRRVLLTRTRRGAVERHPFRASLRVVVACLPSHAACSRPTSTEAHRCLTTSGSLSPSSAAASLSVFDHHHLSAHTTCTPSPSST</sequence>